<dbReference type="AlphaFoldDB" id="A0A9W7SRP9"/>
<dbReference type="InterPro" id="IPR001499">
    <property type="entry name" value="GPCR_STE3"/>
</dbReference>
<sequence length="508" mass="56215">MATLSSFVTRAVELAADDTTLQSSDAPAASTQPYPTAIALAALSALVLVLMIPPLAWHCRNRNFGATALCLWAMVVMLLQCFVNAIIWPNDDIASWYDGAGLCDVEVKLQVASATGLPSSLACVLRGLANAMDTKRVSLGKTTAQKRKDFAFDFSLCILFPALQMVFHYIVQGRRYYLLGIAGCEASFDNSWPTVVLLIAPPLLFTLLDAYYALLVLARLYHYRQGFASILACSNTTNTRFMRLYIFCLVLLLPILPLEIYTLYTNVNHDQNAYSWTEAHDPKVWNIIRLQASNGSVYWDRWIWLACGVIVFLFFGLGRDAVKMYRDSLLAIGADRIFPRLREDWRPRASSAGNTISSFSSKAKIYFDNKRNSVSTWSRPRKSVPDSSRADSFVDPLSPRNNAFLEPIHSHDNITPDVERQAQPMSKPSATSRLASALGLSVRSQLDPLEDNSPNEKSIRSHIETGGSARMPAGHGSSYDLNIIVKKEVRQGSETLQSPPLGADSVTA</sequence>
<keyword evidence="8 13" id="KW-0675">Receptor</keyword>
<evidence type="ECO:0000256" key="8">
    <source>
        <dbReference type="ARBA" id="ARBA00023170"/>
    </source>
</evidence>
<proteinExistence type="inferred from homology"/>
<evidence type="ECO:0000256" key="9">
    <source>
        <dbReference type="ARBA" id="ARBA00023224"/>
    </source>
</evidence>
<feature type="region of interest" description="Disordered" evidence="10">
    <location>
        <begin position="375"/>
        <end position="395"/>
    </location>
</feature>
<feature type="region of interest" description="Disordered" evidence="10">
    <location>
        <begin position="445"/>
        <end position="477"/>
    </location>
</feature>
<comment type="subcellular location">
    <subcellularLocation>
        <location evidence="1">Membrane</location>
        <topology evidence="1">Multi-pass membrane protein</topology>
    </subcellularLocation>
</comment>
<evidence type="ECO:0000256" key="6">
    <source>
        <dbReference type="ARBA" id="ARBA00023040"/>
    </source>
</evidence>
<feature type="transmembrane region" description="Helical" evidence="11">
    <location>
        <begin position="69"/>
        <end position="89"/>
    </location>
</feature>
<gene>
    <name evidence="13" type="ORF">Tdes44962_MAKER02921</name>
</gene>
<reference evidence="13 14" key="1">
    <citation type="journal article" date="2018" name="IMA Fungus">
        <title>IMA Genome-F 10: Nine draft genome sequences of Claviceps purpurea s.lat., including C. arundinis, C. humidiphila, and C. cf. spartinae, pseudomolecules for the pitch canker pathogen Fusarium circinatum, draft genome of Davidsoniella eucalypti, Grosmannia galeiformis, Quambalaria eucalypti, and Teratosphaeria destructans.</title>
        <authorList>
            <person name="Wingfield B.D."/>
            <person name="Liu M."/>
            <person name="Nguyen H.D."/>
            <person name="Lane F.A."/>
            <person name="Morgan S.W."/>
            <person name="De Vos L."/>
            <person name="Wilken P.M."/>
            <person name="Duong T.A."/>
            <person name="Aylward J."/>
            <person name="Coetzee M.P."/>
            <person name="Dadej K."/>
            <person name="De Beer Z.W."/>
            <person name="Findlay W."/>
            <person name="Havenga M."/>
            <person name="Kolarik M."/>
            <person name="Menzies J.G."/>
            <person name="Naidoo K."/>
            <person name="Pochopski O."/>
            <person name="Shoukouhi P."/>
            <person name="Santana Q.C."/>
            <person name="Seifert K.A."/>
            <person name="Soal N."/>
            <person name="Steenkamp E.T."/>
            <person name="Tatham C.T."/>
            <person name="van der Nest M.A."/>
            <person name="Wingfield M.J."/>
        </authorList>
    </citation>
    <scope>NUCLEOTIDE SEQUENCE [LARGE SCALE GENOMIC DNA]</scope>
    <source>
        <strain evidence="13">CMW44962</strain>
    </source>
</reference>
<dbReference type="GO" id="GO:0005886">
    <property type="term" value="C:plasma membrane"/>
    <property type="evidence" value="ECO:0007669"/>
    <property type="project" value="TreeGrafter"/>
</dbReference>
<evidence type="ECO:0000256" key="2">
    <source>
        <dbReference type="ARBA" id="ARBA00011085"/>
    </source>
</evidence>
<dbReference type="GO" id="GO:0000750">
    <property type="term" value="P:pheromone-dependent signal transduction involved in conjugation with cellular fusion"/>
    <property type="evidence" value="ECO:0007669"/>
    <property type="project" value="TreeGrafter"/>
</dbReference>
<name>A0A9W7SRP9_9PEZI</name>
<evidence type="ECO:0000256" key="10">
    <source>
        <dbReference type="SAM" id="MobiDB-lite"/>
    </source>
</evidence>
<keyword evidence="3" id="KW-0589">Pheromone response</keyword>
<evidence type="ECO:0000259" key="12">
    <source>
        <dbReference type="PROSITE" id="PS50020"/>
    </source>
</evidence>
<dbReference type="PANTHER" id="PTHR28097:SF1">
    <property type="entry name" value="PHEROMONE A FACTOR RECEPTOR"/>
    <property type="match status" value="1"/>
</dbReference>
<keyword evidence="4 11" id="KW-0812">Transmembrane</keyword>
<comment type="similarity">
    <text evidence="2">Belongs to the G-protein coupled receptor 4 family.</text>
</comment>
<keyword evidence="6" id="KW-0297">G-protein coupled receptor</keyword>
<dbReference type="InterPro" id="IPR001202">
    <property type="entry name" value="WW_dom"/>
</dbReference>
<reference evidence="13 14" key="2">
    <citation type="journal article" date="2021" name="Curr. Genet.">
        <title>Genetic response to nitrogen starvation in the aggressive Eucalyptus foliar pathogen Teratosphaeria destructans.</title>
        <authorList>
            <person name="Havenga M."/>
            <person name="Wingfield B.D."/>
            <person name="Wingfield M.J."/>
            <person name="Dreyer L.L."/>
            <person name="Roets F."/>
            <person name="Aylward J."/>
        </authorList>
    </citation>
    <scope>NUCLEOTIDE SEQUENCE [LARGE SCALE GENOMIC DNA]</scope>
    <source>
        <strain evidence="13">CMW44962</strain>
    </source>
</reference>
<feature type="transmembrane region" description="Helical" evidence="11">
    <location>
        <begin position="244"/>
        <end position="264"/>
    </location>
</feature>
<dbReference type="GO" id="GO:0004932">
    <property type="term" value="F:mating-type factor pheromone receptor activity"/>
    <property type="evidence" value="ECO:0007669"/>
    <property type="project" value="InterPro"/>
</dbReference>
<protein>
    <submittedName>
        <fullName evidence="13">Pheromone A receptor</fullName>
    </submittedName>
</protein>
<evidence type="ECO:0000313" key="14">
    <source>
        <dbReference type="Proteomes" id="UP001138500"/>
    </source>
</evidence>
<keyword evidence="14" id="KW-1185">Reference proteome</keyword>
<keyword evidence="5 11" id="KW-1133">Transmembrane helix</keyword>
<feature type="transmembrane region" description="Helical" evidence="11">
    <location>
        <begin position="191"/>
        <end position="214"/>
    </location>
</feature>
<evidence type="ECO:0000313" key="13">
    <source>
        <dbReference type="EMBL" id="KAH9827295.1"/>
    </source>
</evidence>
<evidence type="ECO:0000256" key="3">
    <source>
        <dbReference type="ARBA" id="ARBA00022507"/>
    </source>
</evidence>
<dbReference type="OrthoDB" id="2874149at2759"/>
<feature type="transmembrane region" description="Helical" evidence="11">
    <location>
        <begin position="109"/>
        <end position="129"/>
    </location>
</feature>
<feature type="transmembrane region" description="Helical" evidence="11">
    <location>
        <begin position="150"/>
        <end position="171"/>
    </location>
</feature>
<dbReference type="Gene3D" id="1.20.1070.10">
    <property type="entry name" value="Rhodopsin 7-helix transmembrane proteins"/>
    <property type="match status" value="1"/>
</dbReference>
<dbReference type="Proteomes" id="UP001138500">
    <property type="component" value="Unassembled WGS sequence"/>
</dbReference>
<dbReference type="CDD" id="cd14966">
    <property type="entry name" value="7tmD_STE3"/>
    <property type="match status" value="1"/>
</dbReference>
<evidence type="ECO:0000256" key="4">
    <source>
        <dbReference type="ARBA" id="ARBA00022692"/>
    </source>
</evidence>
<organism evidence="13 14">
    <name type="scientific">Teratosphaeria destructans</name>
    <dbReference type="NCBI Taxonomy" id="418781"/>
    <lineage>
        <taxon>Eukaryota</taxon>
        <taxon>Fungi</taxon>
        <taxon>Dikarya</taxon>
        <taxon>Ascomycota</taxon>
        <taxon>Pezizomycotina</taxon>
        <taxon>Dothideomycetes</taxon>
        <taxon>Dothideomycetidae</taxon>
        <taxon>Mycosphaerellales</taxon>
        <taxon>Teratosphaeriaceae</taxon>
        <taxon>Teratosphaeria</taxon>
    </lineage>
</organism>
<dbReference type="EMBL" id="RIBY02001890">
    <property type="protein sequence ID" value="KAH9827295.1"/>
    <property type="molecule type" value="Genomic_DNA"/>
</dbReference>
<dbReference type="PRINTS" id="PR00899">
    <property type="entry name" value="GPCRSTE3"/>
</dbReference>
<dbReference type="PROSITE" id="PS50020">
    <property type="entry name" value="WW_DOMAIN_2"/>
    <property type="match status" value="1"/>
</dbReference>
<accession>A0A9W7SRP9</accession>
<feature type="domain" description="WW" evidence="12">
    <location>
        <begin position="339"/>
        <end position="382"/>
    </location>
</feature>
<feature type="transmembrane region" description="Helical" evidence="11">
    <location>
        <begin position="302"/>
        <end position="318"/>
    </location>
</feature>
<keyword evidence="7 11" id="KW-0472">Membrane</keyword>
<comment type="caution">
    <text evidence="13">The sequence shown here is derived from an EMBL/GenBank/DDBJ whole genome shotgun (WGS) entry which is preliminary data.</text>
</comment>
<evidence type="ECO:0000256" key="11">
    <source>
        <dbReference type="SAM" id="Phobius"/>
    </source>
</evidence>
<evidence type="ECO:0000256" key="5">
    <source>
        <dbReference type="ARBA" id="ARBA00022989"/>
    </source>
</evidence>
<evidence type="ECO:0000256" key="1">
    <source>
        <dbReference type="ARBA" id="ARBA00004141"/>
    </source>
</evidence>
<dbReference type="PANTHER" id="PTHR28097">
    <property type="entry name" value="PHEROMONE A FACTOR RECEPTOR"/>
    <property type="match status" value="1"/>
</dbReference>
<feature type="transmembrane region" description="Helical" evidence="11">
    <location>
        <begin position="37"/>
        <end position="57"/>
    </location>
</feature>
<evidence type="ECO:0000256" key="7">
    <source>
        <dbReference type="ARBA" id="ARBA00023136"/>
    </source>
</evidence>
<dbReference type="Pfam" id="PF02076">
    <property type="entry name" value="STE3"/>
    <property type="match status" value="1"/>
</dbReference>
<keyword evidence="9" id="KW-0807">Transducer</keyword>